<evidence type="ECO:0000259" key="4">
    <source>
        <dbReference type="PROSITE" id="PS50995"/>
    </source>
</evidence>
<dbReference type="PANTHER" id="PTHR42756:SF1">
    <property type="entry name" value="TRANSCRIPTIONAL REPRESSOR OF EMRAB OPERON"/>
    <property type="match status" value="1"/>
</dbReference>
<evidence type="ECO:0000256" key="2">
    <source>
        <dbReference type="ARBA" id="ARBA00023125"/>
    </source>
</evidence>
<reference evidence="5 6" key="1">
    <citation type="submission" date="2020-08" db="EMBL/GenBank/DDBJ databases">
        <title>Genome public.</title>
        <authorList>
            <person name="Liu C."/>
            <person name="Sun Q."/>
        </authorList>
    </citation>
    <scope>NUCLEOTIDE SEQUENCE [LARGE SCALE GENOMIC DNA]</scope>
    <source>
        <strain evidence="5 6">BX3</strain>
    </source>
</reference>
<dbReference type="Gene3D" id="1.10.10.10">
    <property type="entry name" value="Winged helix-like DNA-binding domain superfamily/Winged helix DNA-binding domain"/>
    <property type="match status" value="1"/>
</dbReference>
<dbReference type="InterPro" id="IPR000835">
    <property type="entry name" value="HTH_MarR-typ"/>
</dbReference>
<proteinExistence type="predicted"/>
<comment type="caution">
    <text evidence="5">The sequence shown here is derived from an EMBL/GenBank/DDBJ whole genome shotgun (WGS) entry which is preliminary data.</text>
</comment>
<keyword evidence="3" id="KW-0804">Transcription</keyword>
<gene>
    <name evidence="5" type="ORF">H8700_02690</name>
</gene>
<dbReference type="RefSeq" id="WP_249302889.1">
    <property type="nucleotide sequence ID" value="NZ_JACRSW010000009.1"/>
</dbReference>
<protein>
    <submittedName>
        <fullName evidence="5">MarR family transcriptional regulator</fullName>
    </submittedName>
</protein>
<dbReference type="InterPro" id="IPR036388">
    <property type="entry name" value="WH-like_DNA-bd_sf"/>
</dbReference>
<dbReference type="PROSITE" id="PS50995">
    <property type="entry name" value="HTH_MARR_2"/>
    <property type="match status" value="1"/>
</dbReference>
<keyword evidence="6" id="KW-1185">Reference proteome</keyword>
<dbReference type="PRINTS" id="PR00598">
    <property type="entry name" value="HTHMARR"/>
</dbReference>
<dbReference type="EMBL" id="JACRSW010000009">
    <property type="protein sequence ID" value="MBC8556619.1"/>
    <property type="molecule type" value="Genomic_DNA"/>
</dbReference>
<dbReference type="Pfam" id="PF12802">
    <property type="entry name" value="MarR_2"/>
    <property type="match status" value="1"/>
</dbReference>
<dbReference type="InterPro" id="IPR036390">
    <property type="entry name" value="WH_DNA-bd_sf"/>
</dbReference>
<evidence type="ECO:0000256" key="1">
    <source>
        <dbReference type="ARBA" id="ARBA00023015"/>
    </source>
</evidence>
<evidence type="ECO:0000256" key="3">
    <source>
        <dbReference type="ARBA" id="ARBA00023163"/>
    </source>
</evidence>
<keyword evidence="1" id="KW-0805">Transcription regulation</keyword>
<evidence type="ECO:0000313" key="6">
    <source>
        <dbReference type="Proteomes" id="UP000637513"/>
    </source>
</evidence>
<dbReference type="SMART" id="SM00347">
    <property type="entry name" value="HTH_MARR"/>
    <property type="match status" value="1"/>
</dbReference>
<name>A0ABR7MS38_9FIRM</name>
<dbReference type="SUPFAM" id="SSF46785">
    <property type="entry name" value="Winged helix' DNA-binding domain"/>
    <property type="match status" value="1"/>
</dbReference>
<sequence length="149" mass="17028">MKDNNWKQIVQMHGTLRLFCNLAIRKTPKGEALSAQEIDLMYHVALSKEAVTPGMLTSTMGISKTMISRLIDGLTQKGMILKKKSTTDKRSYSIVVTQKGKKEIDNAYQYYMEPIYRLQKEMGKEDLETLFSTIEQANEILHESTLSTF</sequence>
<dbReference type="Proteomes" id="UP000637513">
    <property type="component" value="Unassembled WGS sequence"/>
</dbReference>
<organism evidence="5 6">
    <name type="scientific">Jutongia hominis</name>
    <dbReference type="NCBI Taxonomy" id="2763664"/>
    <lineage>
        <taxon>Bacteria</taxon>
        <taxon>Bacillati</taxon>
        <taxon>Bacillota</taxon>
        <taxon>Clostridia</taxon>
        <taxon>Lachnospirales</taxon>
        <taxon>Lachnospiraceae</taxon>
        <taxon>Jutongia</taxon>
    </lineage>
</organism>
<evidence type="ECO:0000313" key="5">
    <source>
        <dbReference type="EMBL" id="MBC8556619.1"/>
    </source>
</evidence>
<feature type="domain" description="HTH marR-type" evidence="4">
    <location>
        <begin position="1"/>
        <end position="139"/>
    </location>
</feature>
<dbReference type="PANTHER" id="PTHR42756">
    <property type="entry name" value="TRANSCRIPTIONAL REGULATOR, MARR"/>
    <property type="match status" value="1"/>
</dbReference>
<accession>A0ABR7MS38</accession>
<keyword evidence="2" id="KW-0238">DNA-binding</keyword>